<feature type="compositionally biased region" description="Low complexity" evidence="1">
    <location>
        <begin position="153"/>
        <end position="165"/>
    </location>
</feature>
<sequence length="165" mass="18700">MAILYKSVPELRKLTRLLDKFERLFAILPQNLRHVMDQLLDFELIAENCTGRPSRGQPEAGRRSHSRQLLILRQNEEIVAHLLPRMHRHQLAAQELGHVLHRMEEKLQVYSKALYQLAAWHLLLEPAVTAGLSETSGRESLAEPMLRDHEADSAASKDAGSGKTA</sequence>
<dbReference type="Proteomes" id="UP000784294">
    <property type="component" value="Unassembled WGS sequence"/>
</dbReference>
<evidence type="ECO:0000313" key="3">
    <source>
        <dbReference type="Proteomes" id="UP000784294"/>
    </source>
</evidence>
<name>A0A448X8W4_9PLAT</name>
<comment type="caution">
    <text evidence="2">The sequence shown here is derived from an EMBL/GenBank/DDBJ whole genome shotgun (WGS) entry which is preliminary data.</text>
</comment>
<protein>
    <submittedName>
        <fullName evidence="2">Uncharacterized protein</fullName>
    </submittedName>
</protein>
<proteinExistence type="predicted"/>
<keyword evidence="3" id="KW-1185">Reference proteome</keyword>
<dbReference type="EMBL" id="CAAALY010116781">
    <property type="protein sequence ID" value="VEL30905.1"/>
    <property type="molecule type" value="Genomic_DNA"/>
</dbReference>
<accession>A0A448X8W4</accession>
<feature type="compositionally biased region" description="Basic and acidic residues" evidence="1">
    <location>
        <begin position="136"/>
        <end position="152"/>
    </location>
</feature>
<gene>
    <name evidence="2" type="ORF">PXEA_LOCUS24345</name>
</gene>
<evidence type="ECO:0000256" key="1">
    <source>
        <dbReference type="SAM" id="MobiDB-lite"/>
    </source>
</evidence>
<reference evidence="2" key="1">
    <citation type="submission" date="2018-11" db="EMBL/GenBank/DDBJ databases">
        <authorList>
            <consortium name="Pathogen Informatics"/>
        </authorList>
    </citation>
    <scope>NUCLEOTIDE SEQUENCE</scope>
</reference>
<evidence type="ECO:0000313" key="2">
    <source>
        <dbReference type="EMBL" id="VEL30905.1"/>
    </source>
</evidence>
<dbReference type="OrthoDB" id="6281138at2759"/>
<feature type="region of interest" description="Disordered" evidence="1">
    <location>
        <begin position="135"/>
        <end position="165"/>
    </location>
</feature>
<organism evidence="2 3">
    <name type="scientific">Protopolystoma xenopodis</name>
    <dbReference type="NCBI Taxonomy" id="117903"/>
    <lineage>
        <taxon>Eukaryota</taxon>
        <taxon>Metazoa</taxon>
        <taxon>Spiralia</taxon>
        <taxon>Lophotrochozoa</taxon>
        <taxon>Platyhelminthes</taxon>
        <taxon>Monogenea</taxon>
        <taxon>Polyopisthocotylea</taxon>
        <taxon>Polystomatidea</taxon>
        <taxon>Polystomatidae</taxon>
        <taxon>Protopolystoma</taxon>
    </lineage>
</organism>
<dbReference type="AlphaFoldDB" id="A0A448X8W4"/>